<dbReference type="EMBL" id="LR786839">
    <property type="protein sequence ID" value="CAB3262701.1"/>
    <property type="molecule type" value="mRNA"/>
</dbReference>
<protein>
    <submittedName>
        <fullName evidence="2">Uncharacterized protein LOC100182009</fullName>
    </submittedName>
</protein>
<evidence type="ECO:0000256" key="1">
    <source>
        <dbReference type="SAM" id="Phobius"/>
    </source>
</evidence>
<accession>A0A6F9DHM1</accession>
<dbReference type="PROSITE" id="PS50244">
    <property type="entry name" value="S5A_REDUCTASE"/>
    <property type="match status" value="1"/>
</dbReference>
<feature type="transmembrane region" description="Helical" evidence="1">
    <location>
        <begin position="59"/>
        <end position="77"/>
    </location>
</feature>
<dbReference type="PANTHER" id="PTHR32251">
    <property type="entry name" value="3-OXO-5-ALPHA-STEROID 4-DEHYDROGENASE"/>
    <property type="match status" value="1"/>
</dbReference>
<feature type="transmembrane region" description="Helical" evidence="1">
    <location>
        <begin position="98"/>
        <end position="119"/>
    </location>
</feature>
<dbReference type="InterPro" id="IPR010721">
    <property type="entry name" value="UstE-like"/>
</dbReference>
<name>A0A6F9DHM1_9ASCI</name>
<feature type="transmembrane region" description="Helical" evidence="1">
    <location>
        <begin position="204"/>
        <end position="225"/>
    </location>
</feature>
<feature type="transmembrane region" description="Helical" evidence="1">
    <location>
        <begin position="131"/>
        <end position="149"/>
    </location>
</feature>
<dbReference type="AlphaFoldDB" id="A0A6F9DHM1"/>
<dbReference type="Gene3D" id="1.20.120.1630">
    <property type="match status" value="1"/>
</dbReference>
<keyword evidence="1" id="KW-1133">Transmembrane helix</keyword>
<dbReference type="PANTHER" id="PTHR32251:SF17">
    <property type="entry name" value="STEROID 5-ALPHA REDUCTASE C-TERMINAL DOMAIN-CONTAINING PROTEIN"/>
    <property type="match status" value="1"/>
</dbReference>
<reference evidence="2" key="1">
    <citation type="submission" date="2020-04" db="EMBL/GenBank/DDBJ databases">
        <authorList>
            <person name="Neveu A P."/>
        </authorList>
    </citation>
    <scope>NUCLEOTIDE SEQUENCE</scope>
    <source>
        <tissue evidence="2">Whole embryo</tissue>
    </source>
</reference>
<keyword evidence="1" id="KW-0472">Membrane</keyword>
<feature type="transmembrane region" description="Helical" evidence="1">
    <location>
        <begin position="6"/>
        <end position="25"/>
    </location>
</feature>
<gene>
    <name evidence="2" type="primary">LOC100182009</name>
</gene>
<dbReference type="Pfam" id="PF06966">
    <property type="entry name" value="DUF1295"/>
    <property type="match status" value="1"/>
</dbReference>
<dbReference type="GO" id="GO:0016020">
    <property type="term" value="C:membrane"/>
    <property type="evidence" value="ECO:0007669"/>
    <property type="project" value="TreeGrafter"/>
</dbReference>
<sequence>MHSLLTLAGIDLFIQVVGFCIAYTLQTEKFYDLVGSLTFILLTHVSLRSNLHQNWRRTLLSFMVTIWALRLGSFLCYRCLKDGGDRRFTKVKTKPVVFFIYWTVQALWIYITLFPVLLVNTEKKSKPLGSIDYFGFAVWMLGMIIEVTADLQKMAFRSNPANEGKFISEGVWSISRHPNYFGEIMLWIGVLIIASSVLSGWKWIAVLSPVFIWYLLNYVSGIPILERSGMKRYGHLPEYKHYVETVPVLTPFVGSV</sequence>
<proteinExistence type="evidence at transcript level"/>
<feature type="transmembrane region" description="Helical" evidence="1">
    <location>
        <begin position="180"/>
        <end position="198"/>
    </location>
</feature>
<keyword evidence="1" id="KW-0812">Transmembrane</keyword>
<organism evidence="2">
    <name type="scientific">Phallusia mammillata</name>
    <dbReference type="NCBI Taxonomy" id="59560"/>
    <lineage>
        <taxon>Eukaryota</taxon>
        <taxon>Metazoa</taxon>
        <taxon>Chordata</taxon>
        <taxon>Tunicata</taxon>
        <taxon>Ascidiacea</taxon>
        <taxon>Phlebobranchia</taxon>
        <taxon>Ascidiidae</taxon>
        <taxon>Phallusia</taxon>
    </lineage>
</organism>
<evidence type="ECO:0000313" key="2">
    <source>
        <dbReference type="EMBL" id="CAB3262701.1"/>
    </source>
</evidence>